<protein>
    <submittedName>
        <fullName evidence="2">Chromosome partitioning protein ParA</fullName>
    </submittedName>
</protein>
<accession>A0A6L2R6T2</accession>
<dbReference type="PRINTS" id="PR00091">
    <property type="entry name" value="NITROGNASEII"/>
</dbReference>
<gene>
    <name evidence="2" type="primary">parA</name>
    <name evidence="2" type="ORF">ZNDK_1016</name>
</gene>
<dbReference type="CDD" id="cd02042">
    <property type="entry name" value="ParAB_family"/>
    <property type="match status" value="1"/>
</dbReference>
<comment type="caution">
    <text evidence="2">The sequence shown here is derived from an EMBL/GenBank/DDBJ whole genome shotgun (WGS) entry which is preliminary data.</text>
</comment>
<sequence length="264" mass="29175">MARIISIANQKGGVGKTTTAINLSAALAVMEKKVLLVDCDPQANSTSGIGIGQEHLKKNLYTIFYTPNSVHEAITKSRASFLDVLPASTELVGAELELVDKMGREYFLDECLKCVSDTYEYIILDCPPSLGLLTLNALCASSELLIPLQCEFFALEGIVKLLQTFELIKKRLNTHLSLLGVVLTMYDIRNRLSHEVKNEVRRCFPDHIFETVIPRNVRLSEAPSHGKSIIHYDIKSKGSEAYLELAKEVLLRGAGEAKSVRPVS</sequence>
<dbReference type="FunFam" id="3.40.50.300:FF:000285">
    <property type="entry name" value="Sporulation initiation inhibitor Soj"/>
    <property type="match status" value="1"/>
</dbReference>
<dbReference type="SUPFAM" id="SSF52540">
    <property type="entry name" value="P-loop containing nucleoside triphosphate hydrolases"/>
    <property type="match status" value="1"/>
</dbReference>
<evidence type="ECO:0000313" key="3">
    <source>
        <dbReference type="Proteomes" id="UP000505077"/>
    </source>
</evidence>
<dbReference type="Pfam" id="PF13614">
    <property type="entry name" value="AAA_31"/>
    <property type="match status" value="1"/>
</dbReference>
<name>A0A6L2R6T2_9BACT</name>
<dbReference type="InterPro" id="IPR027417">
    <property type="entry name" value="P-loop_NTPase"/>
</dbReference>
<dbReference type="Proteomes" id="UP000505077">
    <property type="component" value="Unassembled WGS sequence"/>
</dbReference>
<dbReference type="InterPro" id="IPR025669">
    <property type="entry name" value="AAA_dom"/>
</dbReference>
<dbReference type="EMBL" id="BLLL01000011">
    <property type="protein sequence ID" value="GFH63245.1"/>
    <property type="molecule type" value="Genomic_DNA"/>
</dbReference>
<reference evidence="2 3" key="1">
    <citation type="journal article" date="2020" name="ISME J.">
        <title>Parallel Reductive Genome Evolution in Desulfovibrio Ectosymbionts Independently Acquired by Trichonympha Protists in the Termite Gut.</title>
        <authorList>
            <person name="Takeuchi M."/>
            <person name="Kuwahara H."/>
            <person name="Murakami T."/>
            <person name="Takahashi K."/>
            <person name="Kajitani R."/>
            <person name="Toyoda A."/>
            <person name="Itoh T."/>
            <person name="Ohkuma M."/>
            <person name="Hongoh Y."/>
        </authorList>
    </citation>
    <scope>NUCLEOTIDE SEQUENCE [LARGE SCALE GENOMIC DNA]</scope>
    <source>
        <strain evidence="2">ZnDsv-02</strain>
    </source>
</reference>
<dbReference type="PANTHER" id="PTHR13696">
    <property type="entry name" value="P-LOOP CONTAINING NUCLEOSIDE TRIPHOSPHATE HYDROLASE"/>
    <property type="match status" value="1"/>
</dbReference>
<dbReference type="Gene3D" id="3.40.50.300">
    <property type="entry name" value="P-loop containing nucleotide triphosphate hydrolases"/>
    <property type="match status" value="1"/>
</dbReference>
<dbReference type="PANTHER" id="PTHR13696:SF52">
    <property type="entry name" value="PARA FAMILY PROTEIN CT_582"/>
    <property type="match status" value="1"/>
</dbReference>
<dbReference type="InterPro" id="IPR050678">
    <property type="entry name" value="DNA_Partitioning_ATPase"/>
</dbReference>
<dbReference type="AlphaFoldDB" id="A0A6L2R6T2"/>
<feature type="domain" description="AAA" evidence="1">
    <location>
        <begin position="3"/>
        <end position="177"/>
    </location>
</feature>
<evidence type="ECO:0000313" key="2">
    <source>
        <dbReference type="EMBL" id="GFH63245.1"/>
    </source>
</evidence>
<evidence type="ECO:0000259" key="1">
    <source>
        <dbReference type="Pfam" id="PF13614"/>
    </source>
</evidence>
<organism evidence="2 3">
    <name type="scientific">Candidatus Desulfovibrio kirbyi</name>
    <dbReference type="NCBI Taxonomy" id="2696086"/>
    <lineage>
        <taxon>Bacteria</taxon>
        <taxon>Pseudomonadati</taxon>
        <taxon>Thermodesulfobacteriota</taxon>
        <taxon>Desulfovibrionia</taxon>
        <taxon>Desulfovibrionales</taxon>
        <taxon>Desulfovibrionaceae</taxon>
        <taxon>Desulfovibrio</taxon>
    </lineage>
</organism>
<proteinExistence type="predicted"/>